<dbReference type="AlphaFoldDB" id="A0A6J1SGV6"/>
<dbReference type="OrthoDB" id="3853857at2759"/>
<keyword evidence="4 10" id="KW-0418">Kinase</keyword>
<dbReference type="Pfam" id="PF19279">
    <property type="entry name" value="YegS_C"/>
    <property type="match status" value="1"/>
</dbReference>
<accession>A0A6J1SGV6</accession>
<dbReference type="Pfam" id="PF00781">
    <property type="entry name" value="DAGK_cat"/>
    <property type="match status" value="1"/>
</dbReference>
<dbReference type="FunFam" id="3.40.50.10330:FF:000005">
    <property type="entry name" value="Sphingosine kinase 2"/>
    <property type="match status" value="1"/>
</dbReference>
<evidence type="ECO:0000313" key="10">
    <source>
        <dbReference type="RefSeq" id="XP_026280439.1"/>
    </source>
</evidence>
<dbReference type="SMART" id="SM00046">
    <property type="entry name" value="DAGKc"/>
    <property type="match status" value="1"/>
</dbReference>
<keyword evidence="5" id="KW-0067">ATP-binding</keyword>
<dbReference type="InterPro" id="IPR016064">
    <property type="entry name" value="NAD/diacylglycerol_kinase_sf"/>
</dbReference>
<keyword evidence="9" id="KW-1185">Reference proteome</keyword>
<evidence type="ECO:0000256" key="6">
    <source>
        <dbReference type="ARBA" id="ARBA00023136"/>
    </source>
</evidence>
<name>A0A6J1SGV6_FRAOC</name>
<sequence>MEDVNGCGGNGFVLQETFYILSKKNTVYRVKLSEKGLSLAKETNGNTKSETISLDDIIGCRCMRSKCKPGPSCVCRPSGRRAVEEPEKEEKLNTQDPKDISAYLYIYAYVLKKYKVTSGVKRERMTITLRFRSFDKFEENMREAQKWRLAIKCLMKGTPIPQSVLNSDENSITSSPGGTERILDERKVLVLLNPKSGPGRARDVFQQKVVPLLLEAELGYDLHISKHANFAREYVRTKDIYQYRAIITLGGDGIIFEVVNGLFERPDWMSAIKEVPIGIIPCGSGNGLAKSVAIDDSYDQNPVLFSTLNILKGNSTPLDLVRVETRSKIMYSFLSIGWGLLSDIDIESEKLRAIGGQRFTIWSLARLIGLRTYKGRISYLPHPNHKSPVQTTVSGRTVSLTRSASQMVDLDPISENGVGFMTPMHTSQSMFSDIVDPDSPLRDLSLETAYAKIAEDMSPVEQRSRMDSFYSVNSRRSTFYSIGGSSFQSVFDPSCDNPNGSVNVQMYGPPSQLPSLTQPVPESWKTIEGEFVMMHSTNVSHLAKDCLFAPDAKLSDGIIWLVVIEAGISRHQLLQFLLGLSHGTHLNCPHVKMLPVLAFRLEPETDGSYITVDGEVVEYGPIQAEVMPGLGRIISR</sequence>
<dbReference type="GO" id="GO:0005524">
    <property type="term" value="F:ATP binding"/>
    <property type="evidence" value="ECO:0007669"/>
    <property type="project" value="UniProtKB-KW"/>
</dbReference>
<dbReference type="GO" id="GO:0008481">
    <property type="term" value="F:sphingosine kinase activity"/>
    <property type="evidence" value="ECO:0007669"/>
    <property type="project" value="UniProtKB-EC"/>
</dbReference>
<dbReference type="GO" id="GO:0046512">
    <property type="term" value="P:sphingosine biosynthetic process"/>
    <property type="evidence" value="ECO:0007669"/>
    <property type="project" value="TreeGrafter"/>
</dbReference>
<evidence type="ECO:0000256" key="2">
    <source>
        <dbReference type="ARBA" id="ARBA00022679"/>
    </source>
</evidence>
<dbReference type="GO" id="GO:0012505">
    <property type="term" value="C:endomembrane system"/>
    <property type="evidence" value="ECO:0007669"/>
    <property type="project" value="UniProtKB-SubCell"/>
</dbReference>
<gene>
    <name evidence="10" type="primary">LOC113207898</name>
</gene>
<keyword evidence="2" id="KW-0808">Transferase</keyword>
<reference evidence="10" key="1">
    <citation type="submission" date="2025-08" db="UniProtKB">
        <authorList>
            <consortium name="RefSeq"/>
        </authorList>
    </citation>
    <scope>IDENTIFICATION</scope>
    <source>
        <tissue evidence="10">Whole organism</tissue>
    </source>
</reference>
<dbReference type="GO" id="GO:0005737">
    <property type="term" value="C:cytoplasm"/>
    <property type="evidence" value="ECO:0007669"/>
    <property type="project" value="TreeGrafter"/>
</dbReference>
<evidence type="ECO:0000256" key="1">
    <source>
        <dbReference type="ARBA" id="ARBA00004308"/>
    </source>
</evidence>
<keyword evidence="6" id="KW-0472">Membrane</keyword>
<dbReference type="Proteomes" id="UP000504606">
    <property type="component" value="Unplaced"/>
</dbReference>
<evidence type="ECO:0000313" key="9">
    <source>
        <dbReference type="Proteomes" id="UP000504606"/>
    </source>
</evidence>
<dbReference type="SUPFAM" id="SSF111331">
    <property type="entry name" value="NAD kinase/diacylglycerol kinase-like"/>
    <property type="match status" value="1"/>
</dbReference>
<dbReference type="PANTHER" id="PTHR12358:SF112">
    <property type="entry name" value="LD11247P-RELATED"/>
    <property type="match status" value="1"/>
</dbReference>
<dbReference type="CTD" id="326219"/>
<evidence type="ECO:0000256" key="7">
    <source>
        <dbReference type="ARBA" id="ARBA00044037"/>
    </source>
</evidence>
<keyword evidence="3" id="KW-0547">Nucleotide-binding</keyword>
<dbReference type="RefSeq" id="XP_026280439.1">
    <property type="nucleotide sequence ID" value="XM_026424654.2"/>
</dbReference>
<dbReference type="KEGG" id="foc:113207898"/>
<organism evidence="9 10">
    <name type="scientific">Frankliniella occidentalis</name>
    <name type="common">Western flower thrips</name>
    <name type="synonym">Euthrips occidentalis</name>
    <dbReference type="NCBI Taxonomy" id="133901"/>
    <lineage>
        <taxon>Eukaryota</taxon>
        <taxon>Metazoa</taxon>
        <taxon>Ecdysozoa</taxon>
        <taxon>Arthropoda</taxon>
        <taxon>Hexapoda</taxon>
        <taxon>Insecta</taxon>
        <taxon>Pterygota</taxon>
        <taxon>Neoptera</taxon>
        <taxon>Paraneoptera</taxon>
        <taxon>Thysanoptera</taxon>
        <taxon>Terebrantia</taxon>
        <taxon>Thripoidea</taxon>
        <taxon>Thripidae</taxon>
        <taxon>Frankliniella</taxon>
    </lineage>
</organism>
<proteinExistence type="predicted"/>
<protein>
    <recommendedName>
        <fullName evidence="7">sphingosine kinase</fullName>
        <ecNumber evidence="7">2.7.1.91</ecNumber>
    </recommendedName>
</protein>
<dbReference type="InterPro" id="IPR045540">
    <property type="entry name" value="YegS/DAGK_C"/>
</dbReference>
<evidence type="ECO:0000259" key="8">
    <source>
        <dbReference type="PROSITE" id="PS50146"/>
    </source>
</evidence>
<dbReference type="InterPro" id="IPR017438">
    <property type="entry name" value="ATP-NAD_kinase_N"/>
</dbReference>
<dbReference type="GO" id="GO:0042981">
    <property type="term" value="P:regulation of apoptotic process"/>
    <property type="evidence" value="ECO:0007669"/>
    <property type="project" value="UniProtKB-ARBA"/>
</dbReference>
<dbReference type="PROSITE" id="PS50146">
    <property type="entry name" value="DAGK"/>
    <property type="match status" value="1"/>
</dbReference>
<dbReference type="Gene3D" id="3.40.50.10330">
    <property type="entry name" value="Probable inorganic polyphosphate/atp-NAD kinase, domain 1"/>
    <property type="match status" value="1"/>
</dbReference>
<dbReference type="PANTHER" id="PTHR12358">
    <property type="entry name" value="SPHINGOSINE KINASE"/>
    <property type="match status" value="1"/>
</dbReference>
<feature type="domain" description="DAGKc" evidence="8">
    <location>
        <begin position="183"/>
        <end position="327"/>
    </location>
</feature>
<evidence type="ECO:0000256" key="3">
    <source>
        <dbReference type="ARBA" id="ARBA00022741"/>
    </source>
</evidence>
<comment type="subcellular location">
    <subcellularLocation>
        <location evidence="1">Endomembrane system</location>
    </subcellularLocation>
</comment>
<evidence type="ECO:0000256" key="4">
    <source>
        <dbReference type="ARBA" id="ARBA00022777"/>
    </source>
</evidence>
<dbReference type="GO" id="GO:0016020">
    <property type="term" value="C:membrane"/>
    <property type="evidence" value="ECO:0007669"/>
    <property type="project" value="TreeGrafter"/>
</dbReference>
<evidence type="ECO:0000256" key="5">
    <source>
        <dbReference type="ARBA" id="ARBA00022840"/>
    </source>
</evidence>
<dbReference type="EC" id="2.7.1.91" evidence="7"/>
<dbReference type="InterPro" id="IPR001206">
    <property type="entry name" value="Diacylglycerol_kinase_cat_dom"/>
</dbReference>
<dbReference type="GeneID" id="113207898"/>
<dbReference type="InterPro" id="IPR050187">
    <property type="entry name" value="Lipid_Phosphate_FormReg"/>
</dbReference>
<dbReference type="Gene3D" id="2.60.200.40">
    <property type="match status" value="1"/>
</dbReference>